<gene>
    <name evidence="3" type="ORF">ACRB68_41460</name>
</gene>
<evidence type="ECO:0000313" key="4">
    <source>
        <dbReference type="Proteomes" id="UP000487268"/>
    </source>
</evidence>
<name>A0A7K0BYA1_9ACTN</name>
<dbReference type="AlphaFoldDB" id="A0A7K0BYA1"/>
<organism evidence="3 4">
    <name type="scientific">Actinomadura macrotermitis</name>
    <dbReference type="NCBI Taxonomy" id="2585200"/>
    <lineage>
        <taxon>Bacteria</taxon>
        <taxon>Bacillati</taxon>
        <taxon>Actinomycetota</taxon>
        <taxon>Actinomycetes</taxon>
        <taxon>Streptosporangiales</taxon>
        <taxon>Thermomonosporaceae</taxon>
        <taxon>Actinomadura</taxon>
    </lineage>
</organism>
<comment type="caution">
    <text evidence="3">The sequence shown here is derived from an EMBL/GenBank/DDBJ whole genome shotgun (WGS) entry which is preliminary data.</text>
</comment>
<evidence type="ECO:0000313" key="3">
    <source>
        <dbReference type="EMBL" id="MQY06066.1"/>
    </source>
</evidence>
<evidence type="ECO:0000256" key="2">
    <source>
        <dbReference type="SAM" id="Phobius"/>
    </source>
</evidence>
<sequence>MIAACDLVLWSMMAFMALSRRVVAWAGAVAGGVLLVGLGVVFVLVGLDKADKISSTLGVFIGLIGLALSVYGVVLARRALAQQPTPDPEQEPEPTSEPEVSGQSVSGTVEGDNIQIGRARDVSIDRRRST</sequence>
<feature type="transmembrane region" description="Helical" evidence="2">
    <location>
        <begin position="22"/>
        <end position="47"/>
    </location>
</feature>
<accession>A0A7K0BYA1</accession>
<keyword evidence="2" id="KW-0472">Membrane</keyword>
<evidence type="ECO:0000256" key="1">
    <source>
        <dbReference type="SAM" id="MobiDB-lite"/>
    </source>
</evidence>
<keyword evidence="4" id="KW-1185">Reference proteome</keyword>
<protein>
    <submittedName>
        <fullName evidence="3">Uncharacterized protein</fullName>
    </submittedName>
</protein>
<reference evidence="3 4" key="1">
    <citation type="submission" date="2019-10" db="EMBL/GenBank/DDBJ databases">
        <title>Actinomadura rubteroloni sp. nov. and Actinomadura macrotermitis sp. nov., isolated from the gut of fungus growing-termite Macrotermes natalensis.</title>
        <authorList>
            <person name="Benndorf R."/>
            <person name="Martin K."/>
            <person name="Kuefner M."/>
            <person name="De Beer W."/>
            <person name="Kaster A.-K."/>
            <person name="Vollmers J."/>
            <person name="Poulsen M."/>
            <person name="Beemelmanns C."/>
        </authorList>
    </citation>
    <scope>NUCLEOTIDE SEQUENCE [LARGE SCALE GENOMIC DNA]</scope>
    <source>
        <strain evidence="3 4">RB68</strain>
    </source>
</reference>
<proteinExistence type="predicted"/>
<feature type="transmembrane region" description="Helical" evidence="2">
    <location>
        <begin position="53"/>
        <end position="74"/>
    </location>
</feature>
<keyword evidence="2" id="KW-1133">Transmembrane helix</keyword>
<feature type="region of interest" description="Disordered" evidence="1">
    <location>
        <begin position="82"/>
        <end position="130"/>
    </location>
</feature>
<keyword evidence="2" id="KW-0812">Transmembrane</keyword>
<dbReference type="EMBL" id="WEGH01000002">
    <property type="protein sequence ID" value="MQY06066.1"/>
    <property type="molecule type" value="Genomic_DNA"/>
</dbReference>
<dbReference type="Proteomes" id="UP000487268">
    <property type="component" value="Unassembled WGS sequence"/>
</dbReference>
<feature type="compositionally biased region" description="Basic and acidic residues" evidence="1">
    <location>
        <begin position="118"/>
        <end position="130"/>
    </location>
</feature>